<gene>
    <name evidence="2" type="ORF">DFJ43DRAFT_71172</name>
</gene>
<comment type="caution">
    <text evidence="2">The sequence shown here is derived from an EMBL/GenBank/DDBJ whole genome shotgun (WGS) entry which is preliminary data.</text>
</comment>
<dbReference type="Proteomes" id="UP001176059">
    <property type="component" value="Unassembled WGS sequence"/>
</dbReference>
<protein>
    <submittedName>
        <fullName evidence="2">Uncharacterized protein</fullName>
    </submittedName>
</protein>
<feature type="compositionally biased region" description="Low complexity" evidence="1">
    <location>
        <begin position="409"/>
        <end position="423"/>
    </location>
</feature>
<keyword evidence="3" id="KW-1185">Reference proteome</keyword>
<accession>A0AA38JQ31</accession>
<dbReference type="InterPro" id="IPR027796">
    <property type="entry name" value="OTT_1508_deam-like"/>
</dbReference>
<evidence type="ECO:0000256" key="1">
    <source>
        <dbReference type="SAM" id="MobiDB-lite"/>
    </source>
</evidence>
<organism evidence="2 3">
    <name type="scientific">Lentinula guzmanii</name>
    <dbReference type="NCBI Taxonomy" id="2804957"/>
    <lineage>
        <taxon>Eukaryota</taxon>
        <taxon>Fungi</taxon>
        <taxon>Dikarya</taxon>
        <taxon>Basidiomycota</taxon>
        <taxon>Agaricomycotina</taxon>
        <taxon>Agaricomycetes</taxon>
        <taxon>Agaricomycetidae</taxon>
        <taxon>Agaricales</taxon>
        <taxon>Marasmiineae</taxon>
        <taxon>Omphalotaceae</taxon>
        <taxon>Lentinula</taxon>
    </lineage>
</organism>
<dbReference type="Pfam" id="PF14441">
    <property type="entry name" value="OTT_1508_deam"/>
    <property type="match status" value="1"/>
</dbReference>
<sequence>MASSFTWDTQRLRAFNALINLLSLRNGRQLELKCVNQSVPFINDSYHRIKQRFLDRFAEVVSNRRGGEHVACTIMRESGDHVVIWVARNGGFSRKDISFLKEFSAEMRALAARNVDGSGASLWNLLLNYYLPRLQDYRRRLLVKVQEHRQTLNLIGDEDFKHSLKLFFDILEQPGGTNEFGRLCCQALQIQDIPLVQKLVQTEFKSGSQHQLWKSIGFLARLRRAHRTFLKISRTPLIFRSITLHPITKSQDEITSSHSPLTLSDTLSLLDIRPSRLNQTTVRRYVSPTCSVEKAQKIFYQRQKQSLQVHAELQIILHLARTHVPIENVFQYMGCSKRSCFLCKAFLDSFGSIETRGCHGKLYNQWSIPAIQRIELKMKERLEDTVNRMWDILLQELHKPLQTLAALSESSNGTTPASSSAASILIPERPSEKTKVQKKKFDTTHMRKINWLPRPAARPVPPILSVIDVSRRENTISSASGEAESARAILLRLISPLST</sequence>
<feature type="region of interest" description="Disordered" evidence="1">
    <location>
        <begin position="409"/>
        <end position="435"/>
    </location>
</feature>
<reference evidence="2" key="2">
    <citation type="journal article" date="2023" name="Proc. Natl. Acad. Sci. U.S.A.">
        <title>A global phylogenomic analysis of the shiitake genus Lentinula.</title>
        <authorList>
            <person name="Sierra-Patev S."/>
            <person name="Min B."/>
            <person name="Naranjo-Ortiz M."/>
            <person name="Looney B."/>
            <person name="Konkel Z."/>
            <person name="Slot J.C."/>
            <person name="Sakamoto Y."/>
            <person name="Steenwyk J.L."/>
            <person name="Rokas A."/>
            <person name="Carro J."/>
            <person name="Camarero S."/>
            <person name="Ferreira P."/>
            <person name="Molpeceres G."/>
            <person name="Ruiz-Duenas F.J."/>
            <person name="Serrano A."/>
            <person name="Henrissat B."/>
            <person name="Drula E."/>
            <person name="Hughes K.W."/>
            <person name="Mata J.L."/>
            <person name="Ishikawa N.K."/>
            <person name="Vargas-Isla R."/>
            <person name="Ushijima S."/>
            <person name="Smith C.A."/>
            <person name="Donoghue J."/>
            <person name="Ahrendt S."/>
            <person name="Andreopoulos W."/>
            <person name="He G."/>
            <person name="LaButti K."/>
            <person name="Lipzen A."/>
            <person name="Ng V."/>
            <person name="Riley R."/>
            <person name="Sandor L."/>
            <person name="Barry K."/>
            <person name="Martinez A.T."/>
            <person name="Xiao Y."/>
            <person name="Gibbons J.G."/>
            <person name="Terashima K."/>
            <person name="Grigoriev I.V."/>
            <person name="Hibbett D."/>
        </authorList>
    </citation>
    <scope>NUCLEOTIDE SEQUENCE</scope>
    <source>
        <strain evidence="2">ET3784</strain>
    </source>
</reference>
<name>A0AA38JQ31_9AGAR</name>
<dbReference type="PANTHER" id="PTHR42037">
    <property type="match status" value="1"/>
</dbReference>
<dbReference type="AlphaFoldDB" id="A0AA38JQ31"/>
<evidence type="ECO:0000313" key="3">
    <source>
        <dbReference type="Proteomes" id="UP001176059"/>
    </source>
</evidence>
<dbReference type="EMBL" id="JANVFO010000011">
    <property type="protein sequence ID" value="KAJ3735073.1"/>
    <property type="molecule type" value="Genomic_DNA"/>
</dbReference>
<dbReference type="PANTHER" id="PTHR42037:SF1">
    <property type="match status" value="1"/>
</dbReference>
<reference evidence="2" key="1">
    <citation type="submission" date="2022-08" db="EMBL/GenBank/DDBJ databases">
        <authorList>
            <consortium name="DOE Joint Genome Institute"/>
            <person name="Min B."/>
            <person name="Sierra-Patev S."/>
            <person name="Naranjo-Ortiz M."/>
            <person name="Looney B."/>
            <person name="Konkel Z."/>
            <person name="Slot J.C."/>
            <person name="Sakamoto Y."/>
            <person name="Steenwyk J.L."/>
            <person name="Rokas A."/>
            <person name="Carro J."/>
            <person name="Camarero S."/>
            <person name="Ferreira P."/>
            <person name="Molpeceres G."/>
            <person name="Ruiz-duenas F.J."/>
            <person name="Serrano A."/>
            <person name="Henrissat B."/>
            <person name="Drula E."/>
            <person name="Hughes K.W."/>
            <person name="Mata J.L."/>
            <person name="Ishikawa N.K."/>
            <person name="Vargas-Isla R."/>
            <person name="Ushijima S."/>
            <person name="Smith C.A."/>
            <person name="Ahrendt S."/>
            <person name="Andreopoulos W."/>
            <person name="He G."/>
            <person name="LaButti K."/>
            <person name="Lipzen A."/>
            <person name="Ng V."/>
            <person name="Riley R."/>
            <person name="Sandor L."/>
            <person name="Barry K."/>
            <person name="Martinez A.T."/>
            <person name="Xiao Y."/>
            <person name="Gibbons J.G."/>
            <person name="Terashima K."/>
            <person name="Hibbett D.S."/>
            <person name="Grigoriev I.V."/>
        </authorList>
    </citation>
    <scope>NUCLEOTIDE SEQUENCE</scope>
    <source>
        <strain evidence="2">ET3784</strain>
    </source>
</reference>
<evidence type="ECO:0000313" key="2">
    <source>
        <dbReference type="EMBL" id="KAJ3735073.1"/>
    </source>
</evidence>
<proteinExistence type="predicted"/>